<evidence type="ECO:0000313" key="1">
    <source>
        <dbReference type="EMBL" id="KAJ3543228.1"/>
    </source>
</evidence>
<sequence>MEHPVPWLMINLDRREYFETLMPRNDRGSDVRIVDPLWSLTIVPTVPAPCTKMLGTSKYAPSHGTKTGLLDLPTEIIHKIFGEIDRVQDAICFSLVNKVYANLGVPYIHNLLTLEAASWHGDRIAWVTYKTPLLFETEDPKGRKLFWPEGVFTCAERKELLQFHADNRGRYLDEFVKAKFKLIETHGRALVDVIELPTRMNMVERDVYYDWGFPKYVGEQYVVLKNLSRRQYVKGCDLAAWTQELQMPMELLAVLANRLCWYSRGLEFDKGPRLQLWAGDRIELSAWEPNSLKPEDGWTDILAELKAEWKEKRGDPRRPIETEIVE</sequence>
<protein>
    <submittedName>
        <fullName evidence="1">Uncharacterized protein</fullName>
    </submittedName>
</protein>
<comment type="caution">
    <text evidence="1">The sequence shown here is derived from an EMBL/GenBank/DDBJ whole genome shotgun (WGS) entry which is preliminary data.</text>
</comment>
<keyword evidence="2" id="KW-1185">Reference proteome</keyword>
<organism evidence="1 2">
    <name type="scientific">Phlebia brevispora</name>
    <dbReference type="NCBI Taxonomy" id="194682"/>
    <lineage>
        <taxon>Eukaryota</taxon>
        <taxon>Fungi</taxon>
        <taxon>Dikarya</taxon>
        <taxon>Basidiomycota</taxon>
        <taxon>Agaricomycotina</taxon>
        <taxon>Agaricomycetes</taxon>
        <taxon>Polyporales</taxon>
        <taxon>Meruliaceae</taxon>
        <taxon>Phlebia</taxon>
    </lineage>
</organism>
<accession>A0ACC1SNF8</accession>
<dbReference type="Proteomes" id="UP001148662">
    <property type="component" value="Unassembled WGS sequence"/>
</dbReference>
<dbReference type="EMBL" id="JANHOG010001134">
    <property type="protein sequence ID" value="KAJ3543228.1"/>
    <property type="molecule type" value="Genomic_DNA"/>
</dbReference>
<reference evidence="1" key="1">
    <citation type="submission" date="2022-07" db="EMBL/GenBank/DDBJ databases">
        <title>Genome Sequence of Phlebia brevispora.</title>
        <authorList>
            <person name="Buettner E."/>
        </authorList>
    </citation>
    <scope>NUCLEOTIDE SEQUENCE</scope>
    <source>
        <strain evidence="1">MPL23</strain>
    </source>
</reference>
<evidence type="ECO:0000313" key="2">
    <source>
        <dbReference type="Proteomes" id="UP001148662"/>
    </source>
</evidence>
<name>A0ACC1SNF8_9APHY</name>
<proteinExistence type="predicted"/>
<gene>
    <name evidence="1" type="ORF">NM688_g5884</name>
</gene>